<organism evidence="1 2">
    <name type="scientific">Exidia glandulosa HHB12029</name>
    <dbReference type="NCBI Taxonomy" id="1314781"/>
    <lineage>
        <taxon>Eukaryota</taxon>
        <taxon>Fungi</taxon>
        <taxon>Dikarya</taxon>
        <taxon>Basidiomycota</taxon>
        <taxon>Agaricomycotina</taxon>
        <taxon>Agaricomycetes</taxon>
        <taxon>Auriculariales</taxon>
        <taxon>Exidiaceae</taxon>
        <taxon>Exidia</taxon>
    </lineage>
</organism>
<proteinExistence type="predicted"/>
<reference evidence="1 2" key="1">
    <citation type="journal article" date="2016" name="Mol. Biol. Evol.">
        <title>Comparative Genomics of Early-Diverging Mushroom-Forming Fungi Provides Insights into the Origins of Lignocellulose Decay Capabilities.</title>
        <authorList>
            <person name="Nagy L.G."/>
            <person name="Riley R."/>
            <person name="Tritt A."/>
            <person name="Adam C."/>
            <person name="Daum C."/>
            <person name="Floudas D."/>
            <person name="Sun H."/>
            <person name="Yadav J.S."/>
            <person name="Pangilinan J."/>
            <person name="Larsson K.H."/>
            <person name="Matsuura K."/>
            <person name="Barry K."/>
            <person name="Labutti K."/>
            <person name="Kuo R."/>
            <person name="Ohm R.A."/>
            <person name="Bhattacharya S.S."/>
            <person name="Shirouzu T."/>
            <person name="Yoshinaga Y."/>
            <person name="Martin F.M."/>
            <person name="Grigoriev I.V."/>
            <person name="Hibbett D.S."/>
        </authorList>
    </citation>
    <scope>NUCLEOTIDE SEQUENCE [LARGE SCALE GENOMIC DNA]</scope>
    <source>
        <strain evidence="1 2">HHB12029</strain>
    </source>
</reference>
<evidence type="ECO:0000313" key="2">
    <source>
        <dbReference type="Proteomes" id="UP000077266"/>
    </source>
</evidence>
<dbReference type="InParanoid" id="A0A165C8S7"/>
<protein>
    <submittedName>
        <fullName evidence="1">Uncharacterized protein</fullName>
    </submittedName>
</protein>
<dbReference type="Proteomes" id="UP000077266">
    <property type="component" value="Unassembled WGS sequence"/>
</dbReference>
<name>A0A165C8S7_EXIGL</name>
<gene>
    <name evidence="1" type="ORF">EXIGLDRAFT_811967</name>
</gene>
<dbReference type="AlphaFoldDB" id="A0A165C8S7"/>
<accession>A0A165C8S7</accession>
<sequence length="358" mass="39861">MIGVQASSGSSFLTVTMASFHWTPPVNRLVYWAYWLVMSPKTPLSDGVLSVVIVVSDTSRATRNTRNDANGPRHRGADGYYVQQYRERNYCPVYICQPSTRQPAATEKRLHILPLPKLCSPGRSTRLRCLATINVAQPYEKADLSLANASVWRDGLSISGRGVCRARSCPLPTVPALHHITLARREEAPVMLFNCVDLGAECWCAPLACNGRLIHHACDESVRLGTNPYSQVSSYAPQRIMCWTSSVEHTRSRRRVRNVAREILALRGMRDGLSISVVRAHNPLGEPIMRWTSCTESLCSRRRVRIPTPGFAAKCVMIVDFGHWTRELDSSSSPPRVSVRDTLAIRPPSTVVGTRRAL</sequence>
<keyword evidence="2" id="KW-1185">Reference proteome</keyword>
<evidence type="ECO:0000313" key="1">
    <source>
        <dbReference type="EMBL" id="KZV82031.1"/>
    </source>
</evidence>
<dbReference type="EMBL" id="KV426350">
    <property type="protein sequence ID" value="KZV82031.1"/>
    <property type="molecule type" value="Genomic_DNA"/>
</dbReference>